<evidence type="ECO:0000313" key="2">
    <source>
        <dbReference type="EMBL" id="RMU12389.1"/>
    </source>
</evidence>
<protein>
    <submittedName>
        <fullName evidence="2">Uncharacterized protein</fullName>
    </submittedName>
</protein>
<comment type="caution">
    <text evidence="2">The sequence shown here is derived from an EMBL/GenBank/DDBJ whole genome shotgun (WGS) entry which is preliminary data.</text>
</comment>
<evidence type="ECO:0000256" key="1">
    <source>
        <dbReference type="SAM" id="MobiDB-lite"/>
    </source>
</evidence>
<dbReference type="Proteomes" id="UP000274212">
    <property type="component" value="Unassembled WGS sequence"/>
</dbReference>
<organism evidence="2 3">
    <name type="scientific">Pseudomonas syringae pv. coriandricola</name>
    <dbReference type="NCBI Taxonomy" id="264453"/>
    <lineage>
        <taxon>Bacteria</taxon>
        <taxon>Pseudomonadati</taxon>
        <taxon>Pseudomonadota</taxon>
        <taxon>Gammaproteobacteria</taxon>
        <taxon>Pseudomonadales</taxon>
        <taxon>Pseudomonadaceae</taxon>
        <taxon>Pseudomonas</taxon>
    </lineage>
</organism>
<name>A0A3M4TYA1_9PSED</name>
<gene>
    <name evidence="2" type="ORF">ALP36_00297</name>
</gene>
<dbReference type="RefSeq" id="WP_105224089.1">
    <property type="nucleotide sequence ID" value="NZ_RBRV01000243.1"/>
</dbReference>
<proteinExistence type="predicted"/>
<dbReference type="AlphaFoldDB" id="A0A3M4TYA1"/>
<accession>A0A3M4TYA1</accession>
<feature type="region of interest" description="Disordered" evidence="1">
    <location>
        <begin position="74"/>
        <end position="93"/>
    </location>
</feature>
<dbReference type="EMBL" id="RBTT01000023">
    <property type="protein sequence ID" value="RMU12389.1"/>
    <property type="molecule type" value="Genomic_DNA"/>
</dbReference>
<reference evidence="2 3" key="1">
    <citation type="submission" date="2018-08" db="EMBL/GenBank/DDBJ databases">
        <title>Recombination of ecologically and evolutionarily significant loci maintains genetic cohesion in the Pseudomonas syringae species complex.</title>
        <authorList>
            <person name="Dillon M."/>
            <person name="Thakur S."/>
            <person name="Almeida R.N.D."/>
            <person name="Weir B.S."/>
            <person name="Guttman D.S."/>
        </authorList>
    </citation>
    <scope>NUCLEOTIDE SEQUENCE [LARGE SCALE GENOMIC DNA]</scope>
    <source>
        <strain evidence="2 3">ICMP 9829</strain>
    </source>
</reference>
<sequence length="93" mass="9834">MSVPNQSITQPKSLSHGERLLLSLSIALANQSRTTNEAKQARERMILAEKAANEAREAAHKLGEDVFAYAGQLGNGGVESLDSSCDGGDGHAR</sequence>
<evidence type="ECO:0000313" key="3">
    <source>
        <dbReference type="Proteomes" id="UP000274212"/>
    </source>
</evidence>